<protein>
    <submittedName>
        <fullName evidence="4">WD40 repeat</fullName>
    </submittedName>
</protein>
<dbReference type="InterPro" id="IPR015943">
    <property type="entry name" value="WD40/YVTN_repeat-like_dom_sf"/>
</dbReference>
<feature type="domain" description="TIR" evidence="3">
    <location>
        <begin position="7"/>
        <end position="131"/>
    </location>
</feature>
<dbReference type="SUPFAM" id="SSF50960">
    <property type="entry name" value="TolB, C-terminal domain"/>
    <property type="match status" value="1"/>
</dbReference>
<feature type="repeat" description="WD" evidence="1">
    <location>
        <begin position="486"/>
        <end position="518"/>
    </location>
</feature>
<keyword evidence="2" id="KW-0812">Transmembrane</keyword>
<dbReference type="SUPFAM" id="SSF52200">
    <property type="entry name" value="Toll/Interleukin receptor TIR domain"/>
    <property type="match status" value="1"/>
</dbReference>
<dbReference type="Gene3D" id="2.130.10.10">
    <property type="entry name" value="YVTN repeat-like/Quinoprotein amine dehydrogenase"/>
    <property type="match status" value="3"/>
</dbReference>
<dbReference type="PROSITE" id="PS50294">
    <property type="entry name" value="WD_REPEATS_REGION"/>
    <property type="match status" value="2"/>
</dbReference>
<dbReference type="SUPFAM" id="SSF51004">
    <property type="entry name" value="C-terminal (heme d1) domain of cytochrome cd1-nitrite reductase"/>
    <property type="match status" value="1"/>
</dbReference>
<accession>A0A450STK5</accession>
<dbReference type="InterPro" id="IPR001680">
    <property type="entry name" value="WD40_rpt"/>
</dbReference>
<feature type="repeat" description="WD" evidence="1">
    <location>
        <begin position="666"/>
        <end position="698"/>
    </location>
</feature>
<dbReference type="CDD" id="cd00200">
    <property type="entry name" value="WD40"/>
    <property type="match status" value="1"/>
</dbReference>
<evidence type="ECO:0000313" key="4">
    <source>
        <dbReference type="EMBL" id="VFJ57291.1"/>
    </source>
</evidence>
<name>A0A450STK5_9GAMM</name>
<dbReference type="InterPro" id="IPR035897">
    <property type="entry name" value="Toll_tir_struct_dom_sf"/>
</dbReference>
<reference evidence="4" key="1">
    <citation type="submission" date="2019-02" db="EMBL/GenBank/DDBJ databases">
        <authorList>
            <person name="Gruber-Vodicka R. H."/>
            <person name="Seah K. B. B."/>
        </authorList>
    </citation>
    <scope>NUCLEOTIDE SEQUENCE</scope>
    <source>
        <strain evidence="4">BECK_BZ106</strain>
    </source>
</reference>
<feature type="transmembrane region" description="Helical" evidence="2">
    <location>
        <begin position="193"/>
        <end position="213"/>
    </location>
</feature>
<keyword evidence="2" id="KW-0472">Membrane</keyword>
<proteinExistence type="predicted"/>
<dbReference type="GO" id="GO:0007165">
    <property type="term" value="P:signal transduction"/>
    <property type="evidence" value="ECO:0007669"/>
    <property type="project" value="InterPro"/>
</dbReference>
<dbReference type="EMBL" id="CAADFD010000033">
    <property type="protein sequence ID" value="VFJ57291.1"/>
    <property type="molecule type" value="Genomic_DNA"/>
</dbReference>
<evidence type="ECO:0000256" key="1">
    <source>
        <dbReference type="PROSITE-ProRule" id="PRU00221"/>
    </source>
</evidence>
<dbReference type="PANTHER" id="PTHR19879:SF9">
    <property type="entry name" value="TRANSCRIPTION INITIATION FACTOR TFIID SUBUNIT 5"/>
    <property type="match status" value="1"/>
</dbReference>
<dbReference type="SMART" id="SM00255">
    <property type="entry name" value="TIR"/>
    <property type="match status" value="1"/>
</dbReference>
<dbReference type="PANTHER" id="PTHR19879">
    <property type="entry name" value="TRANSCRIPTION INITIATION FACTOR TFIID"/>
    <property type="match status" value="1"/>
</dbReference>
<evidence type="ECO:0000256" key="2">
    <source>
        <dbReference type="SAM" id="Phobius"/>
    </source>
</evidence>
<evidence type="ECO:0000259" key="3">
    <source>
        <dbReference type="SMART" id="SM00255"/>
    </source>
</evidence>
<dbReference type="SMART" id="SM00320">
    <property type="entry name" value="WD40"/>
    <property type="match status" value="13"/>
</dbReference>
<dbReference type="AlphaFoldDB" id="A0A450STK5"/>
<gene>
    <name evidence="4" type="ORF">BECKFW1821B_GA0114236_103320</name>
</gene>
<dbReference type="PROSITE" id="PS50082">
    <property type="entry name" value="WD_REPEATS_2"/>
    <property type="match status" value="3"/>
</dbReference>
<dbReference type="InterPro" id="IPR000157">
    <property type="entry name" value="TIR_dom"/>
</dbReference>
<dbReference type="Gene3D" id="3.40.50.10140">
    <property type="entry name" value="Toll/interleukin-1 receptor homology (TIR) domain"/>
    <property type="match status" value="1"/>
</dbReference>
<dbReference type="SUPFAM" id="SSF69322">
    <property type="entry name" value="Tricorn protease domain 2"/>
    <property type="match status" value="1"/>
</dbReference>
<keyword evidence="1" id="KW-0853">WD repeat</keyword>
<sequence length="898" mass="99034">MTDKAFKYKAFISYSHQADQELATSIQESLQILAKPWYRQRVFEIFRDQTNLSVAPDLWGTIIEALSQSEYLILMCSPKAAESEWVPREVDWWLEHRDIDSIALVLTEGEITWNDDSRDFGTETSALVSNLYGRYRRIPLYLDFRKVRRSGRFGLEDHEFGEIIRPLAAKLHGKTVGEMFGEINRRHRQQMRWTLSALALILLFLMGTIGFYVQSTLTQKTARANSLAFTSEVLRETDPVRAFRVAAEAHGIRADNEQASDVLFKAAYQAEEGFLLWRHRLGDTGDSVAVSPDDFPHGPLIAVGMDDGKVHILDPSGGSRMVMEHEGMIDAIAFRPGPQPGLLVATENETLLYPLNAQGLPDVEKAEPLPRLSRVREAIFSSDGTMLLLGCEDGKTRIHFTDGTPHILLPGGSVIALSADGSTIAVADGKEVVVYDNRGAEQEKRTGFSSDIQALAVSPDNNLLAVGFHDGHIRLIDRKEDAMTELRGHEMGVYSLAFTPDGRFLASASDDSRALVWDRQGKIVKTLYHPSIPGTEVQAIGRMSESNNLNQAVFFPSGDRVATVLLDGSVAVWFLGQDFQPLKHFPSTVNTTTFSDDGLRIISACADGTVHITESFGTKESLTVRVLQEQGVEYAAFTPDGQGFIACDEAGMLTYFDAAGTRIWQVKAHDDEVQSCVWSPDGNTILTAGLDGKAKLWQPDGKHIRTIAPPLEPGAEWLPKLWSAEFSPDGKTLITGSDDGFAGLWKLDGTLLRRFHHGSQILTAQFDARGRHLLTVDGGNDRTARIRDSTGNTLANLPHSDMEVLNNGALSPDGKRVATVTSEGILRIWSISGRKLLEFETGDGWLDHVVWSPDGHFVVTSGEGYVRIWPATEDQLIAKMNELGLPPLTGEERAGLGL</sequence>
<dbReference type="InterPro" id="IPR011048">
    <property type="entry name" value="Haem_d1_sf"/>
</dbReference>
<dbReference type="Pfam" id="PF13676">
    <property type="entry name" value="TIR_2"/>
    <property type="match status" value="1"/>
</dbReference>
<feature type="repeat" description="WD" evidence="1">
    <location>
        <begin position="723"/>
        <end position="748"/>
    </location>
</feature>
<dbReference type="Pfam" id="PF00400">
    <property type="entry name" value="WD40"/>
    <property type="match status" value="6"/>
</dbReference>
<organism evidence="4">
    <name type="scientific">Candidatus Kentrum sp. FW</name>
    <dbReference type="NCBI Taxonomy" id="2126338"/>
    <lineage>
        <taxon>Bacteria</taxon>
        <taxon>Pseudomonadati</taxon>
        <taxon>Pseudomonadota</taxon>
        <taxon>Gammaproteobacteria</taxon>
        <taxon>Candidatus Kentrum</taxon>
    </lineage>
</organism>
<keyword evidence="2" id="KW-1133">Transmembrane helix</keyword>